<name>A0ABW5SZB2_9BACI</name>
<comment type="caution">
    <text evidence="9">The sequence shown here is derived from an EMBL/GenBank/DDBJ whole genome shotgun (WGS) entry which is preliminary data.</text>
</comment>
<dbReference type="InterPro" id="IPR004438">
    <property type="entry name" value="Peptidase_M3B"/>
</dbReference>
<evidence type="ECO:0000313" key="10">
    <source>
        <dbReference type="Proteomes" id="UP001597520"/>
    </source>
</evidence>
<keyword evidence="5 6" id="KW-0482">Metalloprotease</keyword>
<protein>
    <recommendedName>
        <fullName evidence="6">Oligopeptidase F</fullName>
        <ecNumber evidence="6">3.4.24.-</ecNumber>
    </recommendedName>
</protein>
<dbReference type="RefSeq" id="WP_380712317.1">
    <property type="nucleotide sequence ID" value="NZ_JBHUML010000002.1"/>
</dbReference>
<dbReference type="InterPro" id="IPR001567">
    <property type="entry name" value="Pept_M3A_M3B_dom"/>
</dbReference>
<keyword evidence="4 6" id="KW-0862">Zinc</keyword>
<dbReference type="Gene3D" id="1.10.1370.20">
    <property type="entry name" value="Oligoendopeptidase f, C-terminal domain"/>
    <property type="match status" value="1"/>
</dbReference>
<organism evidence="9 10">
    <name type="scientific">Salibacterium lacus</name>
    <dbReference type="NCBI Taxonomy" id="1898109"/>
    <lineage>
        <taxon>Bacteria</taxon>
        <taxon>Bacillati</taxon>
        <taxon>Bacillota</taxon>
        <taxon>Bacilli</taxon>
        <taxon>Bacillales</taxon>
        <taxon>Bacillaceae</taxon>
    </lineage>
</organism>
<comment type="function">
    <text evidence="6">Has oligopeptidase activity and degrades a variety of small bioactive peptides.</text>
</comment>
<dbReference type="PANTHER" id="PTHR11804">
    <property type="entry name" value="PROTEASE M3 THIMET OLIGOPEPTIDASE-RELATED"/>
    <property type="match status" value="1"/>
</dbReference>
<gene>
    <name evidence="9" type="primary">pepF</name>
    <name evidence="9" type="ORF">ACFSUB_06215</name>
</gene>
<dbReference type="InterPro" id="IPR045090">
    <property type="entry name" value="Pept_M3A_M3B"/>
</dbReference>
<proteinExistence type="inferred from homology"/>
<evidence type="ECO:0000256" key="2">
    <source>
        <dbReference type="ARBA" id="ARBA00022723"/>
    </source>
</evidence>
<comment type="cofactor">
    <cofactor evidence="6">
        <name>Zn(2+)</name>
        <dbReference type="ChEBI" id="CHEBI:29105"/>
    </cofactor>
    <text evidence="6">Binds 1 zinc ion.</text>
</comment>
<reference evidence="10" key="1">
    <citation type="journal article" date="2019" name="Int. J. Syst. Evol. Microbiol.">
        <title>The Global Catalogue of Microorganisms (GCM) 10K type strain sequencing project: providing services to taxonomists for standard genome sequencing and annotation.</title>
        <authorList>
            <consortium name="The Broad Institute Genomics Platform"/>
            <consortium name="The Broad Institute Genome Sequencing Center for Infectious Disease"/>
            <person name="Wu L."/>
            <person name="Ma J."/>
        </authorList>
    </citation>
    <scope>NUCLEOTIDE SEQUENCE [LARGE SCALE GENOMIC DNA]</scope>
    <source>
        <strain evidence="10">KCTC 33792</strain>
    </source>
</reference>
<dbReference type="InterPro" id="IPR042088">
    <property type="entry name" value="OligoPept_F_C"/>
</dbReference>
<evidence type="ECO:0000256" key="5">
    <source>
        <dbReference type="ARBA" id="ARBA00023049"/>
    </source>
</evidence>
<dbReference type="Gene3D" id="1.10.287.830">
    <property type="entry name" value="putative peptidase helix hairpin domain like"/>
    <property type="match status" value="1"/>
</dbReference>
<evidence type="ECO:0000259" key="7">
    <source>
        <dbReference type="Pfam" id="PF01432"/>
    </source>
</evidence>
<keyword evidence="10" id="KW-1185">Reference proteome</keyword>
<feature type="domain" description="Oligopeptidase F N-terminal" evidence="8">
    <location>
        <begin position="119"/>
        <end position="188"/>
    </location>
</feature>
<dbReference type="EC" id="3.4.24.-" evidence="6"/>
<dbReference type="Pfam" id="PF01432">
    <property type="entry name" value="Peptidase_M3"/>
    <property type="match status" value="1"/>
</dbReference>
<dbReference type="NCBIfam" id="TIGR00181">
    <property type="entry name" value="pepF"/>
    <property type="match status" value="1"/>
</dbReference>
<sequence length="605" mass="69285">MSTQETKSLPKREDVPKEWTWDLEDIFSADEEWEAEFEAVKTYIPAVEAFKGTLGESAENLYQCLKTEDELGARFGRLFSYAHMRADQDTANSYYQGLEDRASSLAAKLGQALAFVTPEILSIPEGTIASFIREHEGLAFYKQALEEINEERPHVLNESEESMMAQVSEVTASPGNTFGMLNNADLTFPAVKDEQGEEVQVTHGRILRFLESDDRRVRRDAFKAVYDTYANYRNTFASTLGGEVKKHLFTAGVRNYDSARQAALSSNHIPEVVYDQLVDTVNNHLHLLHRYVRLRKRVLELDEIHNYDLYTPLVKDVDMNVTYEDAQEKILKAVEPLGSEYVNKVAEGFQSRWIDVYENEGKRSGAYSSGAYGTKPYILMNWQDDVNNMFTLAHELGHSMHSYFSHREQPVRYADYTIFVAEVASTVNEAFLNDYLLKTTENKRERLYLLNHFLEGFRGTVFRQTMFAEFEQLIHEKAAAGEPLTPDVLEKEYYALNEKYFGEDMTVDDDIALEWARIPHFYMNFYVYQYATGYSAAAALSRQLLEEGQPAVDRYLAFLQSGSSDYPINLLKKAGVDMTSSAPVEEAMKLFEDTLSEMEKLLEEI</sequence>
<dbReference type="Pfam" id="PF08439">
    <property type="entry name" value="Peptidase_M3_N"/>
    <property type="match status" value="1"/>
</dbReference>
<evidence type="ECO:0000256" key="6">
    <source>
        <dbReference type="RuleBase" id="RU368091"/>
    </source>
</evidence>
<evidence type="ECO:0000259" key="8">
    <source>
        <dbReference type="Pfam" id="PF08439"/>
    </source>
</evidence>
<dbReference type="Proteomes" id="UP001597520">
    <property type="component" value="Unassembled WGS sequence"/>
</dbReference>
<comment type="similarity">
    <text evidence="6">Belongs to the peptidase M3B family.</text>
</comment>
<keyword evidence="3 6" id="KW-0378">Hydrolase</keyword>
<evidence type="ECO:0000256" key="4">
    <source>
        <dbReference type="ARBA" id="ARBA00022833"/>
    </source>
</evidence>
<dbReference type="InterPro" id="IPR013647">
    <property type="entry name" value="OligopepF_N_dom"/>
</dbReference>
<evidence type="ECO:0000256" key="1">
    <source>
        <dbReference type="ARBA" id="ARBA00022670"/>
    </source>
</evidence>
<keyword evidence="1 6" id="KW-0645">Protease</keyword>
<evidence type="ECO:0000256" key="3">
    <source>
        <dbReference type="ARBA" id="ARBA00022801"/>
    </source>
</evidence>
<accession>A0ABW5SZB2</accession>
<dbReference type="Gene3D" id="1.20.140.70">
    <property type="entry name" value="Oligopeptidase f, N-terminal domain"/>
    <property type="match status" value="1"/>
</dbReference>
<evidence type="ECO:0000313" key="9">
    <source>
        <dbReference type="EMBL" id="MFD2705056.1"/>
    </source>
</evidence>
<keyword evidence="2 6" id="KW-0479">Metal-binding</keyword>
<dbReference type="CDD" id="cd09608">
    <property type="entry name" value="M3B_PepF"/>
    <property type="match status" value="1"/>
</dbReference>
<dbReference type="EMBL" id="JBHUML010000002">
    <property type="protein sequence ID" value="MFD2705056.1"/>
    <property type="molecule type" value="Genomic_DNA"/>
</dbReference>
<feature type="domain" description="Peptidase M3A/M3B catalytic" evidence="7">
    <location>
        <begin position="209"/>
        <end position="589"/>
    </location>
</feature>
<dbReference type="PANTHER" id="PTHR11804:SF84">
    <property type="entry name" value="SACCHAROLYSIN"/>
    <property type="match status" value="1"/>
</dbReference>
<dbReference type="SUPFAM" id="SSF55486">
    <property type="entry name" value="Metalloproteases ('zincins'), catalytic domain"/>
    <property type="match status" value="1"/>
</dbReference>